<dbReference type="SMART" id="SM00418">
    <property type="entry name" value="HTH_ARSR"/>
    <property type="match status" value="1"/>
</dbReference>
<gene>
    <name evidence="3" type="ORF">G5B36_12165</name>
    <name evidence="2" type="ORF">L0N08_07885</name>
</gene>
<dbReference type="EMBL" id="JAKNGE010000008">
    <property type="protein sequence ID" value="MCG4745325.1"/>
    <property type="molecule type" value="Genomic_DNA"/>
</dbReference>
<dbReference type="AlphaFoldDB" id="A0AAW5BM54"/>
<dbReference type="PANTHER" id="PTHR38600:SF1">
    <property type="entry name" value="TRANSCRIPTIONAL REGULATORY PROTEIN"/>
    <property type="match status" value="1"/>
</dbReference>
<evidence type="ECO:0000313" key="2">
    <source>
        <dbReference type="EMBL" id="MCG4745325.1"/>
    </source>
</evidence>
<evidence type="ECO:0000313" key="3">
    <source>
        <dbReference type="EMBL" id="NSJ49453.1"/>
    </source>
</evidence>
<reference evidence="3" key="2">
    <citation type="submission" date="2020-02" db="EMBL/GenBank/DDBJ databases">
        <authorList>
            <person name="Littmann E."/>
            <person name="Sorbara M."/>
        </authorList>
    </citation>
    <scope>NUCLEOTIDE SEQUENCE</scope>
    <source>
        <strain evidence="3">MSK.1.17</strain>
    </source>
</reference>
<dbReference type="CDD" id="cd00090">
    <property type="entry name" value="HTH_ARSR"/>
    <property type="match status" value="1"/>
</dbReference>
<dbReference type="GeneID" id="97207426"/>
<comment type="caution">
    <text evidence="2">The sequence shown here is derived from an EMBL/GenBank/DDBJ whole genome shotgun (WGS) entry which is preliminary data.</text>
</comment>
<dbReference type="Proteomes" id="UP001299608">
    <property type="component" value="Unassembled WGS sequence"/>
</dbReference>
<dbReference type="Proteomes" id="UP000669239">
    <property type="component" value="Unassembled WGS sequence"/>
</dbReference>
<evidence type="ECO:0000313" key="4">
    <source>
        <dbReference type="Proteomes" id="UP000669239"/>
    </source>
</evidence>
<dbReference type="SUPFAM" id="SSF46785">
    <property type="entry name" value="Winged helix' DNA-binding domain"/>
    <property type="match status" value="1"/>
</dbReference>
<name>A0AAW5BM54_9FIRM</name>
<reference evidence="3 4" key="1">
    <citation type="journal article" date="2020" name="Cell Host Microbe">
        <title>Functional and Genomic Variation between Human-Derived Isolates of Lachnospiraceae Reveals Inter- and Intra-Species Diversity.</title>
        <authorList>
            <person name="Sorbara M.T."/>
            <person name="Littmann E.R."/>
            <person name="Fontana E."/>
            <person name="Moody T.U."/>
            <person name="Kohout C.E."/>
            <person name="Gjonbalaj M."/>
            <person name="Eaton V."/>
            <person name="Seok R."/>
            <person name="Leiner I.M."/>
            <person name="Pamer E.G."/>
        </authorList>
    </citation>
    <scope>NUCLEOTIDE SEQUENCE [LARGE SCALE GENOMIC DNA]</scope>
    <source>
        <strain evidence="3 4">MSK.1.17</strain>
    </source>
</reference>
<dbReference type="InterPro" id="IPR036388">
    <property type="entry name" value="WH-like_DNA-bd_sf"/>
</dbReference>
<dbReference type="PANTHER" id="PTHR38600">
    <property type="entry name" value="TRANSCRIPTIONAL REGULATORY PROTEIN"/>
    <property type="match status" value="1"/>
</dbReference>
<feature type="domain" description="HTH arsR-type" evidence="1">
    <location>
        <begin position="1"/>
        <end position="99"/>
    </location>
</feature>
<dbReference type="RefSeq" id="WP_165642203.1">
    <property type="nucleotide sequence ID" value="NZ_BAABZL010000001.1"/>
</dbReference>
<organism evidence="2 5">
    <name type="scientific">Enterocloster aldenensis</name>
    <dbReference type="NCBI Taxonomy" id="358742"/>
    <lineage>
        <taxon>Bacteria</taxon>
        <taxon>Bacillati</taxon>
        <taxon>Bacillota</taxon>
        <taxon>Clostridia</taxon>
        <taxon>Lachnospirales</taxon>
        <taxon>Lachnospiraceae</taxon>
        <taxon>Enterocloster</taxon>
    </lineage>
</organism>
<dbReference type="InterPro" id="IPR036390">
    <property type="entry name" value="WH_DNA-bd_sf"/>
</dbReference>
<dbReference type="PROSITE" id="PS50987">
    <property type="entry name" value="HTH_ARSR_2"/>
    <property type="match status" value="1"/>
</dbReference>
<sequence>MRVSISEDNLEFFEALASPVRLKIIGCLSKRSMNIKELAENVGVSSAIMTSHIKKLESAHLVESKKSKQYGKVCSLVGTNYMLLFPTPRLAVTHYDVNLKVGQYTRAEISPTCGIATEHSVIGDYDDPRCFYDPRRENAELIWFSKGYVEYYIPNYVPDDCQVTSIEICAEMCSEYPDVKIDAVSDIDLFLNDEHLCTWQSPGDFGDRRGRYTPSWWHAGQYGILKRYEINSFGVYLDKELKAEKPLCHFHTEKDYWTLRFAVNEDSGTPGGLTLFGSKFGDYPQDIYVCVRYE</sequence>
<evidence type="ECO:0000259" key="1">
    <source>
        <dbReference type="PROSITE" id="PS50987"/>
    </source>
</evidence>
<accession>A0AAW5BM54</accession>
<reference evidence="2" key="3">
    <citation type="submission" date="2022-01" db="EMBL/GenBank/DDBJ databases">
        <title>Collection of gut derived symbiotic bacterial strains cultured from healthy donors.</title>
        <authorList>
            <person name="Lin H."/>
            <person name="Kohout C."/>
            <person name="Waligurski E."/>
            <person name="Pamer E.G."/>
        </authorList>
    </citation>
    <scope>NUCLEOTIDE SEQUENCE</scope>
    <source>
        <strain evidence="2">DFI.6.55</strain>
    </source>
</reference>
<proteinExistence type="predicted"/>
<dbReference type="GO" id="GO:0003700">
    <property type="term" value="F:DNA-binding transcription factor activity"/>
    <property type="evidence" value="ECO:0007669"/>
    <property type="project" value="InterPro"/>
</dbReference>
<keyword evidence="4" id="KW-1185">Reference proteome</keyword>
<protein>
    <submittedName>
        <fullName evidence="2">Helix-turn-helix domain-containing protein</fullName>
    </submittedName>
</protein>
<dbReference type="InterPro" id="IPR011991">
    <property type="entry name" value="ArsR-like_HTH"/>
</dbReference>
<dbReference type="Gene3D" id="1.10.10.10">
    <property type="entry name" value="Winged helix-like DNA-binding domain superfamily/Winged helix DNA-binding domain"/>
    <property type="match status" value="1"/>
</dbReference>
<dbReference type="Pfam" id="PF12840">
    <property type="entry name" value="HTH_20"/>
    <property type="match status" value="1"/>
</dbReference>
<dbReference type="InterPro" id="IPR001845">
    <property type="entry name" value="HTH_ArsR_DNA-bd_dom"/>
</dbReference>
<evidence type="ECO:0000313" key="5">
    <source>
        <dbReference type="Proteomes" id="UP001299608"/>
    </source>
</evidence>
<dbReference type="EMBL" id="JAAITT010000015">
    <property type="protein sequence ID" value="NSJ49453.1"/>
    <property type="molecule type" value="Genomic_DNA"/>
</dbReference>